<dbReference type="KEGG" id="dpte:113793771"/>
<keyword evidence="2" id="KW-1185">Reference proteome</keyword>
<name>A0A6P6Y304_DERPT</name>
<accession>A0A6P6Y304</accession>
<dbReference type="AlphaFoldDB" id="A0A6P6Y304"/>
<organism evidence="2 3">
    <name type="scientific">Dermatophagoides pteronyssinus</name>
    <name type="common">European house dust mite</name>
    <dbReference type="NCBI Taxonomy" id="6956"/>
    <lineage>
        <taxon>Eukaryota</taxon>
        <taxon>Metazoa</taxon>
        <taxon>Ecdysozoa</taxon>
        <taxon>Arthropoda</taxon>
        <taxon>Chelicerata</taxon>
        <taxon>Arachnida</taxon>
        <taxon>Acari</taxon>
        <taxon>Acariformes</taxon>
        <taxon>Sarcoptiformes</taxon>
        <taxon>Astigmata</taxon>
        <taxon>Psoroptidia</taxon>
        <taxon>Analgoidea</taxon>
        <taxon>Pyroglyphidae</taxon>
        <taxon>Dermatophagoidinae</taxon>
        <taxon>Dermatophagoides</taxon>
    </lineage>
</organism>
<evidence type="ECO:0000313" key="3">
    <source>
        <dbReference type="RefSeq" id="XP_027199645.1"/>
    </source>
</evidence>
<evidence type="ECO:0000313" key="2">
    <source>
        <dbReference type="Proteomes" id="UP000515146"/>
    </source>
</evidence>
<gene>
    <name evidence="3" type="primary">LOC113793771</name>
</gene>
<dbReference type="OrthoDB" id="6507215at2759"/>
<protein>
    <submittedName>
        <fullName evidence="3">Uncharacterized protein LOC113793771</fullName>
    </submittedName>
</protein>
<keyword evidence="1" id="KW-1133">Transmembrane helix</keyword>
<dbReference type="RefSeq" id="XP_027199645.1">
    <property type="nucleotide sequence ID" value="XM_027343844.1"/>
</dbReference>
<proteinExistence type="predicted"/>
<dbReference type="InParanoid" id="A0A6P6Y304"/>
<feature type="transmembrane region" description="Helical" evidence="1">
    <location>
        <begin position="62"/>
        <end position="81"/>
    </location>
</feature>
<keyword evidence="1" id="KW-0472">Membrane</keyword>
<reference evidence="3" key="1">
    <citation type="submission" date="2025-08" db="UniProtKB">
        <authorList>
            <consortium name="RefSeq"/>
        </authorList>
    </citation>
    <scope>IDENTIFICATION</scope>
    <source>
        <strain evidence="3">Airmid</strain>
    </source>
</reference>
<keyword evidence="1" id="KW-0812">Transmembrane</keyword>
<evidence type="ECO:0000256" key="1">
    <source>
        <dbReference type="SAM" id="Phobius"/>
    </source>
</evidence>
<dbReference type="Proteomes" id="UP000515146">
    <property type="component" value="Unplaced"/>
</dbReference>
<sequence length="93" mass="11274">MFVIHYICTKYSKHIHTNGTKQFMFLNTIMNNNDLNYDLNFHWKQCLHIEKFHTKNHYGFTYGRFGVISMVGFVRFLMIYAKMTMVTYKMTNL</sequence>